<protein>
    <submittedName>
        <fullName evidence="2">Uncharacterized protein</fullName>
    </submittedName>
</protein>
<reference evidence="2" key="2">
    <citation type="submission" date="2020-09" db="EMBL/GenBank/DDBJ databases">
        <authorList>
            <person name="Sun Q."/>
            <person name="Ohkuma M."/>
        </authorList>
    </citation>
    <scope>NUCLEOTIDE SEQUENCE</scope>
    <source>
        <strain evidence="2">JCM 19831</strain>
    </source>
</reference>
<name>A0A917TP73_9ACTN</name>
<feature type="region of interest" description="Disordered" evidence="1">
    <location>
        <begin position="122"/>
        <end position="142"/>
    </location>
</feature>
<feature type="compositionally biased region" description="Low complexity" evidence="1">
    <location>
        <begin position="122"/>
        <end position="140"/>
    </location>
</feature>
<evidence type="ECO:0000256" key="1">
    <source>
        <dbReference type="SAM" id="MobiDB-lite"/>
    </source>
</evidence>
<comment type="caution">
    <text evidence="2">The sequence shown here is derived from an EMBL/GenBank/DDBJ whole genome shotgun (WGS) entry which is preliminary data.</text>
</comment>
<dbReference type="AlphaFoldDB" id="A0A917TP73"/>
<dbReference type="EMBL" id="BMPI01000014">
    <property type="protein sequence ID" value="GGM30104.1"/>
    <property type="molecule type" value="Genomic_DNA"/>
</dbReference>
<dbReference type="Proteomes" id="UP000642070">
    <property type="component" value="Unassembled WGS sequence"/>
</dbReference>
<feature type="region of interest" description="Disordered" evidence="1">
    <location>
        <begin position="1"/>
        <end position="53"/>
    </location>
</feature>
<evidence type="ECO:0000313" key="3">
    <source>
        <dbReference type="Proteomes" id="UP000642070"/>
    </source>
</evidence>
<accession>A0A917TP73</accession>
<evidence type="ECO:0000313" key="2">
    <source>
        <dbReference type="EMBL" id="GGM30104.1"/>
    </source>
</evidence>
<organism evidence="2 3">
    <name type="scientific">Dactylosporangium sucinum</name>
    <dbReference type="NCBI Taxonomy" id="1424081"/>
    <lineage>
        <taxon>Bacteria</taxon>
        <taxon>Bacillati</taxon>
        <taxon>Actinomycetota</taxon>
        <taxon>Actinomycetes</taxon>
        <taxon>Micromonosporales</taxon>
        <taxon>Micromonosporaceae</taxon>
        <taxon>Dactylosporangium</taxon>
    </lineage>
</organism>
<proteinExistence type="predicted"/>
<feature type="compositionally biased region" description="Low complexity" evidence="1">
    <location>
        <begin position="31"/>
        <end position="49"/>
    </location>
</feature>
<sequence length="229" mass="23710">MVTRNSGTAMLTSTDGFSVGTTNDTDGRSGPRSPTPRAAMPTTAASRAPGTAHCRRYRRSTAHVRITGPASMGRSTTARTGAVQRLRMTPASIAPAIGRGMAAIARDSHGDRPARTIRAAHTANAPTAAGKPPGTGPVAASRAAPGVDHAMLIGMRYRSPSPIATTPIPTQSASSPDAAWAGVAPTARRPASTTVNELAYPTTALTSPDTIAWVRMPSPWKPFRKRNGP</sequence>
<gene>
    <name evidence="2" type="ORF">GCM10007977_034220</name>
</gene>
<keyword evidence="3" id="KW-1185">Reference proteome</keyword>
<feature type="compositionally biased region" description="Polar residues" evidence="1">
    <location>
        <begin position="1"/>
        <end position="24"/>
    </location>
</feature>
<reference evidence="2" key="1">
    <citation type="journal article" date="2014" name="Int. J. Syst. Evol. Microbiol.">
        <title>Complete genome sequence of Corynebacterium casei LMG S-19264T (=DSM 44701T), isolated from a smear-ripened cheese.</title>
        <authorList>
            <consortium name="US DOE Joint Genome Institute (JGI-PGF)"/>
            <person name="Walter F."/>
            <person name="Albersmeier A."/>
            <person name="Kalinowski J."/>
            <person name="Ruckert C."/>
        </authorList>
    </citation>
    <scope>NUCLEOTIDE SEQUENCE</scope>
    <source>
        <strain evidence="2">JCM 19831</strain>
    </source>
</reference>